<organism evidence="10 11">
    <name type="scientific">Eragrostis curvula</name>
    <name type="common">weeping love grass</name>
    <dbReference type="NCBI Taxonomy" id="38414"/>
    <lineage>
        <taxon>Eukaryota</taxon>
        <taxon>Viridiplantae</taxon>
        <taxon>Streptophyta</taxon>
        <taxon>Embryophyta</taxon>
        <taxon>Tracheophyta</taxon>
        <taxon>Spermatophyta</taxon>
        <taxon>Magnoliopsida</taxon>
        <taxon>Liliopsida</taxon>
        <taxon>Poales</taxon>
        <taxon>Poaceae</taxon>
        <taxon>PACMAD clade</taxon>
        <taxon>Chloridoideae</taxon>
        <taxon>Eragrostideae</taxon>
        <taxon>Eragrostidinae</taxon>
        <taxon>Eragrostis</taxon>
    </lineage>
</organism>
<dbReference type="GO" id="GO:0006952">
    <property type="term" value="P:defense response"/>
    <property type="evidence" value="ECO:0007669"/>
    <property type="project" value="UniProtKB-KW"/>
</dbReference>
<evidence type="ECO:0000256" key="9">
    <source>
        <dbReference type="SAM" id="MobiDB-lite"/>
    </source>
</evidence>
<keyword evidence="6" id="KW-0611">Plant defense</keyword>
<reference evidence="10 11" key="1">
    <citation type="journal article" date="2019" name="Sci. Rep.">
        <title>A high-quality genome of Eragrostis curvula grass provides insights into Poaceae evolution and supports new strategies to enhance forage quality.</title>
        <authorList>
            <person name="Carballo J."/>
            <person name="Santos B.A.C.M."/>
            <person name="Zappacosta D."/>
            <person name="Garbus I."/>
            <person name="Selva J.P."/>
            <person name="Gallo C.A."/>
            <person name="Diaz A."/>
            <person name="Albertini E."/>
            <person name="Caccamo M."/>
            <person name="Echenique V."/>
        </authorList>
    </citation>
    <scope>NUCLEOTIDE SEQUENCE [LARGE SCALE GENOMIC DNA]</scope>
    <source>
        <strain evidence="11">cv. Victoria</strain>
        <tissue evidence="10">Leaf</tissue>
    </source>
</reference>
<evidence type="ECO:0000256" key="2">
    <source>
        <dbReference type="ARBA" id="ARBA00008544"/>
    </source>
</evidence>
<feature type="compositionally biased region" description="Low complexity" evidence="9">
    <location>
        <begin position="209"/>
        <end position="220"/>
    </location>
</feature>
<dbReference type="InterPro" id="IPR016138">
    <property type="entry name" value="Ribosome_inactivat_prot_sub1"/>
</dbReference>
<dbReference type="GO" id="GO:0017148">
    <property type="term" value="P:negative regulation of translation"/>
    <property type="evidence" value="ECO:0007669"/>
    <property type="project" value="UniProtKB-KW"/>
</dbReference>
<evidence type="ECO:0000256" key="7">
    <source>
        <dbReference type="ARBA" id="ARBA00023193"/>
    </source>
</evidence>
<protein>
    <recommendedName>
        <fullName evidence="3">rRNA N-glycosylase</fullName>
        <ecNumber evidence="3">3.2.2.22</ecNumber>
    </recommendedName>
    <alternativeName>
        <fullName evidence="8">rRNA N-glycosidase</fullName>
    </alternativeName>
</protein>
<proteinExistence type="inferred from homology"/>
<evidence type="ECO:0000313" key="10">
    <source>
        <dbReference type="EMBL" id="TVU45846.1"/>
    </source>
</evidence>
<dbReference type="GO" id="GO:0030598">
    <property type="term" value="F:rRNA N-glycosylase activity"/>
    <property type="evidence" value="ECO:0007669"/>
    <property type="project" value="UniProtKB-EC"/>
</dbReference>
<evidence type="ECO:0000256" key="5">
    <source>
        <dbReference type="ARBA" id="ARBA00022801"/>
    </source>
</evidence>
<gene>
    <name evidence="10" type="ORF">EJB05_05350</name>
</gene>
<evidence type="ECO:0000256" key="3">
    <source>
        <dbReference type="ARBA" id="ARBA00012001"/>
    </source>
</evidence>
<dbReference type="Gene3D" id="3.40.420.10">
    <property type="entry name" value="Ricin (A subunit), domain 1"/>
    <property type="match status" value="1"/>
</dbReference>
<keyword evidence="4" id="KW-0800">Toxin</keyword>
<dbReference type="EC" id="3.2.2.22" evidence="3"/>
<evidence type="ECO:0000256" key="4">
    <source>
        <dbReference type="ARBA" id="ARBA00022656"/>
    </source>
</evidence>
<dbReference type="OrthoDB" id="680012at2759"/>
<keyword evidence="11" id="KW-1185">Reference proteome</keyword>
<feature type="non-terminal residue" evidence="10">
    <location>
        <position position="1"/>
    </location>
</feature>
<evidence type="ECO:0000313" key="11">
    <source>
        <dbReference type="Proteomes" id="UP000324897"/>
    </source>
</evidence>
<dbReference type="PANTHER" id="PTHR33453:SF9">
    <property type="entry name" value="ALBUMIN B-32"/>
    <property type="match status" value="1"/>
</dbReference>
<dbReference type="EMBL" id="RWGY01000004">
    <property type="protein sequence ID" value="TVU45846.1"/>
    <property type="molecule type" value="Genomic_DNA"/>
</dbReference>
<comment type="catalytic activity">
    <reaction evidence="1">
        <text>Endohydrolysis of the N-glycosidic bond at one specific adenosine on the 28S rRNA.</text>
        <dbReference type="EC" id="3.2.2.22"/>
    </reaction>
</comment>
<dbReference type="InterPro" id="IPR001574">
    <property type="entry name" value="Ribosome_inactivat_prot"/>
</dbReference>
<dbReference type="Proteomes" id="UP000324897">
    <property type="component" value="Chromosome 5"/>
</dbReference>
<sequence length="263" mass="28406">MGQWVGRKSSARSATSPRILCGAATTRGLRSMQLVDLAYWILSCRRGLPGSYNNFKLEGEYGSLSQRVHKAATRGAEKISSDCSVLKQTCSCDLYPRCHLQGLSCSGDEQTVLAFRLDTLDMIGFTNKTGHWHSFEGSEHLIPGSTGLGFRNDYGSLIGGHMELTKVSVERSSILGAAGILSIHDPNTAVEEEIKLALAKLRNILLKHSGSPGSRSRSVSDGTAKKASSEQRMHSMCQCGGKFQKRFCLGRKQGPGAGSMLAH</sequence>
<dbReference type="PANTHER" id="PTHR33453">
    <property type="match status" value="1"/>
</dbReference>
<dbReference type="InterPro" id="IPR036041">
    <property type="entry name" value="Ribosome-inact_prot_sf"/>
</dbReference>
<keyword evidence="5" id="KW-0378">Hydrolase</keyword>
<dbReference type="Gramene" id="TVU45846">
    <property type="protein sequence ID" value="TVU45846"/>
    <property type="gene ID" value="EJB05_05350"/>
</dbReference>
<accession>A0A5J9WCZ8</accession>
<dbReference type="Pfam" id="PF00161">
    <property type="entry name" value="RIP"/>
    <property type="match status" value="1"/>
</dbReference>
<dbReference type="GO" id="GO:0090729">
    <property type="term" value="F:toxin activity"/>
    <property type="evidence" value="ECO:0007669"/>
    <property type="project" value="UniProtKB-KW"/>
</dbReference>
<dbReference type="AlphaFoldDB" id="A0A5J9WCZ8"/>
<comment type="caution">
    <text evidence="10">The sequence shown here is derived from an EMBL/GenBank/DDBJ whole genome shotgun (WGS) entry which is preliminary data.</text>
</comment>
<evidence type="ECO:0000256" key="1">
    <source>
        <dbReference type="ARBA" id="ARBA00000237"/>
    </source>
</evidence>
<evidence type="ECO:0000256" key="6">
    <source>
        <dbReference type="ARBA" id="ARBA00022821"/>
    </source>
</evidence>
<evidence type="ECO:0000256" key="8">
    <source>
        <dbReference type="ARBA" id="ARBA00030788"/>
    </source>
</evidence>
<name>A0A5J9WCZ8_9POAL</name>
<keyword evidence="7" id="KW-0652">Protein synthesis inhibitor</keyword>
<feature type="region of interest" description="Disordered" evidence="9">
    <location>
        <begin position="209"/>
        <end position="231"/>
    </location>
</feature>
<dbReference type="SUPFAM" id="SSF56371">
    <property type="entry name" value="Ribosome inactivating proteins (RIP)"/>
    <property type="match status" value="1"/>
</dbReference>
<comment type="similarity">
    <text evidence="2">Belongs to the ribosome-inactivating protein family. Type 1 RIP subfamily.</text>
</comment>